<dbReference type="GeneID" id="85329866"/>
<name>A0AA40DXI7_9PEZI</name>
<gene>
    <name evidence="1" type="ORF">B0T26DRAFT_775484</name>
</gene>
<reference evidence="1" key="1">
    <citation type="submission" date="2023-06" db="EMBL/GenBank/DDBJ databases">
        <title>Genome-scale phylogeny and comparative genomics of the fungal order Sordariales.</title>
        <authorList>
            <consortium name="Lawrence Berkeley National Laboratory"/>
            <person name="Hensen N."/>
            <person name="Bonometti L."/>
            <person name="Westerberg I."/>
            <person name="Brannstrom I.O."/>
            <person name="Guillou S."/>
            <person name="Cros-Aarteil S."/>
            <person name="Calhoun S."/>
            <person name="Haridas S."/>
            <person name="Kuo A."/>
            <person name="Mondo S."/>
            <person name="Pangilinan J."/>
            <person name="Riley R."/>
            <person name="LaButti K."/>
            <person name="Andreopoulos B."/>
            <person name="Lipzen A."/>
            <person name="Chen C."/>
            <person name="Yanf M."/>
            <person name="Daum C."/>
            <person name="Ng V."/>
            <person name="Clum A."/>
            <person name="Steindorff A."/>
            <person name="Ohm R."/>
            <person name="Martin F."/>
            <person name="Silar P."/>
            <person name="Natvig D."/>
            <person name="Lalanne C."/>
            <person name="Gautier V."/>
            <person name="Ament-velasquez S.L."/>
            <person name="Kruys A."/>
            <person name="Hutchinson M.I."/>
            <person name="Powell A.J."/>
            <person name="Barry K."/>
            <person name="Miller A.N."/>
            <person name="Grigoriev I.V."/>
            <person name="Debuchy R."/>
            <person name="Gladieux P."/>
            <person name="Thoren M.H."/>
            <person name="Johannesson H."/>
        </authorList>
    </citation>
    <scope>NUCLEOTIDE SEQUENCE</scope>
    <source>
        <strain evidence="1">SMH2392-1A</strain>
    </source>
</reference>
<evidence type="ECO:0000313" key="1">
    <source>
        <dbReference type="EMBL" id="KAK0717307.1"/>
    </source>
</evidence>
<keyword evidence="2" id="KW-1185">Reference proteome</keyword>
<accession>A0AA40DXI7</accession>
<protein>
    <submittedName>
        <fullName evidence="1">Uncharacterized protein</fullName>
    </submittedName>
</protein>
<dbReference type="RefSeq" id="XP_060296100.1">
    <property type="nucleotide sequence ID" value="XM_060446596.1"/>
</dbReference>
<proteinExistence type="predicted"/>
<evidence type="ECO:0000313" key="2">
    <source>
        <dbReference type="Proteomes" id="UP001172101"/>
    </source>
</evidence>
<sequence length="250" mass="28822">MSTPRQYGKALHGEGKLPEEIADSANFVIELVHGEMASVMEKLQFRCFESRPPQLPHDYDRIDLSSIPGVTGGLFVPLVYARPLLKPRVALEGATALTQPSSVRFSNQLSFSWFRTHEDFEIDAVLISSSSLIGSHFQLRHDPWQTVLYSPKHNQIPGFDGYRAGYNVWVAIQPPLAMEFDQLQPRGYCVAENMRPLRFWLRRDVVDEIRHWPGSWKAALWRADDWNRQTKDVWAMDTLEIEHDSWLDLC</sequence>
<dbReference type="Proteomes" id="UP001172101">
    <property type="component" value="Unassembled WGS sequence"/>
</dbReference>
<comment type="caution">
    <text evidence="1">The sequence shown here is derived from an EMBL/GenBank/DDBJ whole genome shotgun (WGS) entry which is preliminary data.</text>
</comment>
<dbReference type="AlphaFoldDB" id="A0AA40DXI7"/>
<dbReference type="EMBL" id="JAUIRO010000004">
    <property type="protein sequence ID" value="KAK0717307.1"/>
    <property type="molecule type" value="Genomic_DNA"/>
</dbReference>
<organism evidence="1 2">
    <name type="scientific">Lasiosphaeria miniovina</name>
    <dbReference type="NCBI Taxonomy" id="1954250"/>
    <lineage>
        <taxon>Eukaryota</taxon>
        <taxon>Fungi</taxon>
        <taxon>Dikarya</taxon>
        <taxon>Ascomycota</taxon>
        <taxon>Pezizomycotina</taxon>
        <taxon>Sordariomycetes</taxon>
        <taxon>Sordariomycetidae</taxon>
        <taxon>Sordariales</taxon>
        <taxon>Lasiosphaeriaceae</taxon>
        <taxon>Lasiosphaeria</taxon>
    </lineage>
</organism>